<dbReference type="RefSeq" id="WP_379776977.1">
    <property type="nucleotide sequence ID" value="NZ_JBHSMZ010000026.1"/>
</dbReference>
<evidence type="ECO:0000313" key="2">
    <source>
        <dbReference type="EMBL" id="MFC5551991.1"/>
    </source>
</evidence>
<accession>A0ABW0S6D8</accession>
<keyword evidence="3" id="KW-1185">Reference proteome</keyword>
<proteinExistence type="predicted"/>
<evidence type="ECO:0000313" key="3">
    <source>
        <dbReference type="Proteomes" id="UP001596086"/>
    </source>
</evidence>
<gene>
    <name evidence="2" type="ORF">ACFPO9_26030</name>
</gene>
<feature type="chain" id="PRO_5045181396" evidence="1">
    <location>
        <begin position="23"/>
        <end position="129"/>
    </location>
</feature>
<dbReference type="Proteomes" id="UP001596086">
    <property type="component" value="Unassembled WGS sequence"/>
</dbReference>
<organism evidence="2 3">
    <name type="scientific">Massilia aerilata</name>
    <dbReference type="NCBI Taxonomy" id="453817"/>
    <lineage>
        <taxon>Bacteria</taxon>
        <taxon>Pseudomonadati</taxon>
        <taxon>Pseudomonadota</taxon>
        <taxon>Betaproteobacteria</taxon>
        <taxon>Burkholderiales</taxon>
        <taxon>Oxalobacteraceae</taxon>
        <taxon>Telluria group</taxon>
        <taxon>Massilia</taxon>
    </lineage>
</organism>
<name>A0ABW0S6D8_9BURK</name>
<reference evidence="3" key="1">
    <citation type="journal article" date="2019" name="Int. J. Syst. Evol. Microbiol.">
        <title>The Global Catalogue of Microorganisms (GCM) 10K type strain sequencing project: providing services to taxonomists for standard genome sequencing and annotation.</title>
        <authorList>
            <consortium name="The Broad Institute Genomics Platform"/>
            <consortium name="The Broad Institute Genome Sequencing Center for Infectious Disease"/>
            <person name="Wu L."/>
            <person name="Ma J."/>
        </authorList>
    </citation>
    <scope>NUCLEOTIDE SEQUENCE [LARGE SCALE GENOMIC DNA]</scope>
    <source>
        <strain evidence="3">CGMCC 4.5798</strain>
    </source>
</reference>
<comment type="caution">
    <text evidence="2">The sequence shown here is derived from an EMBL/GenBank/DDBJ whole genome shotgun (WGS) entry which is preliminary data.</text>
</comment>
<keyword evidence="1" id="KW-0732">Signal</keyword>
<protein>
    <submittedName>
        <fullName evidence="2">Uncharacterized protein</fullName>
    </submittedName>
</protein>
<dbReference type="EMBL" id="JBHSMZ010000026">
    <property type="protein sequence ID" value="MFC5551991.1"/>
    <property type="molecule type" value="Genomic_DNA"/>
</dbReference>
<evidence type="ECO:0000256" key="1">
    <source>
        <dbReference type="SAM" id="SignalP"/>
    </source>
</evidence>
<sequence>MRVMSIFFAATALLATAVAAHAESGSTKLQRANTEHMYQIRGTYLLSDGRKVNLFLLHDRLYAQIAHDQRKEILQANQTQFASRDGTILIQFGPELDTSNIELVQAFGIVPQDAIRVAVNMRSDQGRAD</sequence>
<feature type="signal peptide" evidence="1">
    <location>
        <begin position="1"/>
        <end position="22"/>
    </location>
</feature>